<accession>A0AA90Q244</accession>
<name>A0AA90Q244_9HELI</name>
<keyword evidence="3" id="KW-0378">Hydrolase</keyword>
<dbReference type="Gene3D" id="3.40.1350.10">
    <property type="match status" value="1"/>
</dbReference>
<sequence length="176" mass="20593">MKSIRINIEDTDTANKLETLLSLFGNDIEVISLKEGTPSQNKGDDYELFVGNVLANRDFQVIQTGKIFLIADHKVDLIAIKDDELMMIQCKNYDVSSPYQMEKQELIELEEHIDSFMKSYIWSFQKITDIQIRIFVSHDNILTQKAKDYCRNSARIKYRVCNEDNKEKYHDNTLMI</sequence>
<dbReference type="Proteomes" id="UP001240777">
    <property type="component" value="Unassembled WGS sequence"/>
</dbReference>
<evidence type="ECO:0000259" key="1">
    <source>
        <dbReference type="Pfam" id="PF04471"/>
    </source>
</evidence>
<dbReference type="GO" id="GO:0004519">
    <property type="term" value="F:endonuclease activity"/>
    <property type="evidence" value="ECO:0007669"/>
    <property type="project" value="UniProtKB-KW"/>
</dbReference>
<feature type="domain" description="Restriction endonuclease type IV Mrr" evidence="1">
    <location>
        <begin position="42"/>
        <end position="115"/>
    </location>
</feature>
<dbReference type="InterPro" id="IPR011335">
    <property type="entry name" value="Restrct_endonuc-II-like"/>
</dbReference>
<dbReference type="GO" id="GO:0009307">
    <property type="term" value="P:DNA restriction-modification system"/>
    <property type="evidence" value="ECO:0007669"/>
    <property type="project" value="InterPro"/>
</dbReference>
<dbReference type="EMBL" id="JAUYZK010000003">
    <property type="protein sequence ID" value="MDP2538813.1"/>
    <property type="molecule type" value="Genomic_DNA"/>
</dbReference>
<evidence type="ECO:0000313" key="3">
    <source>
        <dbReference type="EMBL" id="MDP2538813.1"/>
    </source>
</evidence>
<dbReference type="Pfam" id="PF04471">
    <property type="entry name" value="Mrr_cat"/>
    <property type="match status" value="1"/>
</dbReference>
<gene>
    <name evidence="2" type="ORF">Q5I04_03940</name>
    <name evidence="3" type="ORF">Q5I06_03325</name>
</gene>
<reference evidence="3 5" key="1">
    <citation type="submission" date="2023-07" db="EMBL/GenBank/DDBJ databases">
        <title>Unpublished Manusciprt.</title>
        <authorList>
            <person name="Aydin F."/>
            <person name="Tarhane S."/>
            <person name="Saticioglu I.B."/>
            <person name="Karakaya E."/>
            <person name="Abay S."/>
            <person name="Guran O."/>
            <person name="Bozkurt E."/>
            <person name="Uzum N."/>
            <person name="Olgun K."/>
            <person name="Jablonski D."/>
        </authorList>
    </citation>
    <scope>NUCLEOTIDE SEQUENCE</scope>
    <source>
        <strain evidence="5">faydin-H75</strain>
        <strain evidence="3">Faydin-H76</strain>
    </source>
</reference>
<reference evidence="2 4" key="3">
    <citation type="journal article" date="2024" name="Syst. Appl. Microbiol.">
        <title>Helicobacter cappadocius sp. nov., from lizards: The first psychrotrophic Helicobacter species.</title>
        <authorList>
            <person name="Aydin F."/>
            <person name="Tarhane S."/>
            <person name="Karakaya E."/>
            <person name="Abay S."/>
            <person name="Kayman T."/>
            <person name="Guran O."/>
            <person name="Bozkurt E."/>
            <person name="Uzum N."/>
            <person name="Avci A."/>
            <person name="Olgun K."/>
            <person name="Jablonski D."/>
            <person name="Guran C."/>
            <person name="Burcin Saticioglu I."/>
        </authorList>
    </citation>
    <scope>NUCLEOTIDE SEQUENCE [LARGE SCALE GENOMIC DNA]</scope>
    <source>
        <strain evidence="2">Faydin-H75</strain>
        <strain evidence="4">faydin-H76</strain>
    </source>
</reference>
<dbReference type="EMBL" id="JAUPEV010000005">
    <property type="protein sequence ID" value="MDO7253061.1"/>
    <property type="molecule type" value="Genomic_DNA"/>
</dbReference>
<protein>
    <submittedName>
        <fullName evidence="3">Restriction endonuclease</fullName>
        <ecNumber evidence="3">3.1.21.-</ecNumber>
    </submittedName>
</protein>
<proteinExistence type="predicted"/>
<comment type="caution">
    <text evidence="3">The sequence shown here is derived from an EMBL/GenBank/DDBJ whole genome shotgun (WGS) entry which is preliminary data.</text>
</comment>
<dbReference type="GO" id="GO:0003677">
    <property type="term" value="F:DNA binding"/>
    <property type="evidence" value="ECO:0007669"/>
    <property type="project" value="InterPro"/>
</dbReference>
<evidence type="ECO:0000313" key="2">
    <source>
        <dbReference type="EMBL" id="MDO7253061.1"/>
    </source>
</evidence>
<dbReference type="Proteomes" id="UP001177258">
    <property type="component" value="Unassembled WGS sequence"/>
</dbReference>
<evidence type="ECO:0000313" key="4">
    <source>
        <dbReference type="Proteomes" id="UP001177258"/>
    </source>
</evidence>
<keyword evidence="3" id="KW-0540">Nuclease</keyword>
<keyword evidence="5" id="KW-1185">Reference proteome</keyword>
<organism evidence="3 4">
    <name type="scientific">Helicobacter cappadocius</name>
    <dbReference type="NCBI Taxonomy" id="3063998"/>
    <lineage>
        <taxon>Bacteria</taxon>
        <taxon>Pseudomonadati</taxon>
        <taxon>Campylobacterota</taxon>
        <taxon>Epsilonproteobacteria</taxon>
        <taxon>Campylobacterales</taxon>
        <taxon>Helicobacteraceae</taxon>
        <taxon>Helicobacter</taxon>
    </lineage>
</organism>
<dbReference type="InterPro" id="IPR011856">
    <property type="entry name" value="tRNA_endonuc-like_dom_sf"/>
</dbReference>
<dbReference type="EC" id="3.1.21.-" evidence="3"/>
<dbReference type="InterPro" id="IPR007560">
    <property type="entry name" value="Restrct_endonuc_IV_Mrr"/>
</dbReference>
<reference evidence="2" key="2">
    <citation type="submission" date="2023-07" db="EMBL/GenBank/DDBJ databases">
        <authorList>
            <person name="Aydin F."/>
            <person name="Tarhane S."/>
            <person name="Saticioglu I.B."/>
            <person name="Karakaya E."/>
            <person name="Abay S."/>
            <person name="Guran O."/>
            <person name="Bozkurt E."/>
            <person name="Uzum N."/>
            <person name="Olgun K."/>
            <person name="Jablonski D."/>
        </authorList>
    </citation>
    <scope>NUCLEOTIDE SEQUENCE</scope>
    <source>
        <strain evidence="2">Faydin-H75</strain>
    </source>
</reference>
<dbReference type="RefSeq" id="WP_305516906.1">
    <property type="nucleotide sequence ID" value="NZ_JAUPEV010000005.1"/>
</dbReference>
<dbReference type="GO" id="GO:0016787">
    <property type="term" value="F:hydrolase activity"/>
    <property type="evidence" value="ECO:0007669"/>
    <property type="project" value="UniProtKB-KW"/>
</dbReference>
<dbReference type="SUPFAM" id="SSF52980">
    <property type="entry name" value="Restriction endonuclease-like"/>
    <property type="match status" value="1"/>
</dbReference>
<dbReference type="AlphaFoldDB" id="A0AA90Q244"/>
<keyword evidence="3" id="KW-0255">Endonuclease</keyword>
<evidence type="ECO:0000313" key="5">
    <source>
        <dbReference type="Proteomes" id="UP001240777"/>
    </source>
</evidence>